<evidence type="ECO:0000256" key="4">
    <source>
        <dbReference type="ARBA" id="ARBA00022741"/>
    </source>
</evidence>
<dbReference type="InterPro" id="IPR004090">
    <property type="entry name" value="Chemotax_Me-accpt_rcpt"/>
</dbReference>
<dbReference type="PANTHER" id="PTHR32089">
    <property type="entry name" value="METHYL-ACCEPTING CHEMOTAXIS PROTEIN MCPB"/>
    <property type="match status" value="1"/>
</dbReference>
<dbReference type="SUPFAM" id="SSF103190">
    <property type="entry name" value="Sensory domain-like"/>
    <property type="match status" value="1"/>
</dbReference>
<protein>
    <submittedName>
        <fullName evidence="15">PAS domain-containing protein</fullName>
    </submittedName>
</protein>
<evidence type="ECO:0000256" key="5">
    <source>
        <dbReference type="ARBA" id="ARBA00022777"/>
    </source>
</evidence>
<dbReference type="EMBL" id="JAAGRQ010000034">
    <property type="protein sequence ID" value="NDY57019.1"/>
    <property type="molecule type" value="Genomic_DNA"/>
</dbReference>
<evidence type="ECO:0000256" key="6">
    <source>
        <dbReference type="ARBA" id="ARBA00022840"/>
    </source>
</evidence>
<feature type="domain" description="Methyl-accepting transducer" evidence="12">
    <location>
        <begin position="534"/>
        <end position="770"/>
    </location>
</feature>
<keyword evidence="6" id="KW-0067">ATP-binding</keyword>
<keyword evidence="11" id="KW-0175">Coiled coil</keyword>
<dbReference type="SMART" id="SM00283">
    <property type="entry name" value="MA"/>
    <property type="match status" value="1"/>
</dbReference>
<dbReference type="InterPro" id="IPR029151">
    <property type="entry name" value="Sensor-like_sf"/>
</dbReference>
<keyword evidence="3" id="KW-0808">Transferase</keyword>
<dbReference type="CDD" id="cd00130">
    <property type="entry name" value="PAS"/>
    <property type="match status" value="1"/>
</dbReference>
<keyword evidence="2" id="KW-0597">Phosphoprotein</keyword>
<dbReference type="GO" id="GO:0005524">
    <property type="term" value="F:ATP binding"/>
    <property type="evidence" value="ECO:0007669"/>
    <property type="project" value="UniProtKB-KW"/>
</dbReference>
<evidence type="ECO:0000259" key="12">
    <source>
        <dbReference type="PROSITE" id="PS50111"/>
    </source>
</evidence>
<dbReference type="PRINTS" id="PR00260">
    <property type="entry name" value="CHEMTRNSDUCR"/>
</dbReference>
<keyword evidence="4" id="KW-0547">Nucleotide-binding</keyword>
<name>A0A7K3NP91_9BACT</name>
<dbReference type="PROSITE" id="PS50885">
    <property type="entry name" value="HAMP"/>
    <property type="match status" value="1"/>
</dbReference>
<dbReference type="InterPro" id="IPR003660">
    <property type="entry name" value="HAMP_dom"/>
</dbReference>
<dbReference type="Pfam" id="PF00015">
    <property type="entry name" value="MCPsignal"/>
    <property type="match status" value="1"/>
</dbReference>
<dbReference type="RefSeq" id="WP_163302066.1">
    <property type="nucleotide sequence ID" value="NZ_JAAGRQ010000034.1"/>
</dbReference>
<dbReference type="InterPro" id="IPR029150">
    <property type="entry name" value="dCache_3"/>
</dbReference>
<dbReference type="InterPro" id="IPR035965">
    <property type="entry name" value="PAS-like_dom_sf"/>
</dbReference>
<comment type="similarity">
    <text evidence="9">Belongs to the methyl-accepting chemotaxis (MCP) protein family.</text>
</comment>
<dbReference type="SUPFAM" id="SSF55785">
    <property type="entry name" value="PYP-like sensor domain (PAS domain)"/>
    <property type="match status" value="1"/>
</dbReference>
<reference evidence="15 16" key="1">
    <citation type="submission" date="2020-02" db="EMBL/GenBank/DDBJ databases">
        <title>Comparative genomics of sulfur disproportionating microorganisms.</title>
        <authorList>
            <person name="Ward L.M."/>
            <person name="Bertran E."/>
            <person name="Johnston D.T."/>
        </authorList>
    </citation>
    <scope>NUCLEOTIDE SEQUENCE [LARGE SCALE GENOMIC DNA]</scope>
    <source>
        <strain evidence="15 16">DSM 3696</strain>
    </source>
</reference>
<dbReference type="CDD" id="cd11386">
    <property type="entry name" value="MCP_signal"/>
    <property type="match status" value="1"/>
</dbReference>
<dbReference type="Gene3D" id="1.10.287.950">
    <property type="entry name" value="Methyl-accepting chemotaxis protein"/>
    <property type="match status" value="1"/>
</dbReference>
<dbReference type="PROSITE" id="PS50112">
    <property type="entry name" value="PAS"/>
    <property type="match status" value="1"/>
</dbReference>
<keyword evidence="7" id="KW-0902">Two-component regulatory system</keyword>
<feature type="domain" description="PAS" evidence="13">
    <location>
        <begin position="401"/>
        <end position="438"/>
    </location>
</feature>
<organism evidence="15 16">
    <name type="scientific">Desulfolutivibrio sulfodismutans</name>
    <dbReference type="NCBI Taxonomy" id="63561"/>
    <lineage>
        <taxon>Bacteria</taxon>
        <taxon>Pseudomonadati</taxon>
        <taxon>Thermodesulfobacteriota</taxon>
        <taxon>Desulfovibrionia</taxon>
        <taxon>Desulfovibrionales</taxon>
        <taxon>Desulfovibrionaceae</taxon>
        <taxon>Desulfolutivibrio</taxon>
    </lineage>
</organism>
<dbReference type="GO" id="GO:0006935">
    <property type="term" value="P:chemotaxis"/>
    <property type="evidence" value="ECO:0007669"/>
    <property type="project" value="InterPro"/>
</dbReference>
<dbReference type="NCBIfam" id="TIGR00229">
    <property type="entry name" value="sensory_box"/>
    <property type="match status" value="1"/>
</dbReference>
<dbReference type="Gene3D" id="6.10.340.10">
    <property type="match status" value="1"/>
</dbReference>
<evidence type="ECO:0000313" key="15">
    <source>
        <dbReference type="EMBL" id="NDY57019.1"/>
    </source>
</evidence>
<accession>A0A7K3NP91</accession>
<dbReference type="GO" id="GO:0016301">
    <property type="term" value="F:kinase activity"/>
    <property type="evidence" value="ECO:0007669"/>
    <property type="project" value="UniProtKB-KW"/>
</dbReference>
<dbReference type="Proteomes" id="UP000469724">
    <property type="component" value="Unassembled WGS sequence"/>
</dbReference>
<dbReference type="CDD" id="cd06225">
    <property type="entry name" value="HAMP"/>
    <property type="match status" value="1"/>
</dbReference>
<keyword evidence="5" id="KW-0418">Kinase</keyword>
<evidence type="ECO:0000256" key="9">
    <source>
        <dbReference type="ARBA" id="ARBA00029447"/>
    </source>
</evidence>
<dbReference type="Pfam" id="PF08448">
    <property type="entry name" value="PAS_4"/>
    <property type="match status" value="1"/>
</dbReference>
<dbReference type="InterPro" id="IPR013656">
    <property type="entry name" value="PAS_4"/>
</dbReference>
<dbReference type="InterPro" id="IPR004089">
    <property type="entry name" value="MCPsignal_dom"/>
</dbReference>
<keyword evidence="16" id="KW-1185">Reference proteome</keyword>
<sequence length="804" mass="86249">MGIRRKMFLPIAAAFLLLGGVSLVVMYFQLDGLERDFVSQIVQNKTREVDNAIDTASRMTLEQAALFSRLPVVVSAFETAHTGDIHAEKDPMAQKAREDLRAALTPFIKGFAQAMGGRKFQLHYHLPSGRSLVRVWRDKQVTRDGKGLDISDDISSFRPTVMEVNRTGKPVMGIELGEGGFVFRGIAPVVSPDGKHLGSVEVLSEFAPVLAKVAGEGQDMALYMNSEFLKITGALRDPAKNPVLDGRFVQITGAKSEALTKWIKADFLEKAKTGTVMAQQGDKVVAAMPVNDYKGNQTGILVFSFSTAKESAAIQTVLYVFLGLLAVLLAASSGAVHLVFVKNVALPIETMIAKIKDITEDRADLRDRLDESRQDEMGQLACWFNKLTFKLSEIMCLSDAVLNAMPDPLFVADEKNRIIFANLAMADTAGKTPEELKGTFCGDVFKTRVCGTPDCPVRCAAEGRRVDPDIYVESTRHGERMVIRPLVQSMRDCNGNPLGYLELAQDMTAVVRKEEELAGNLERIQGINAELTDVAAGVAGSLGELSRQSEEVRQGAEVQRSRMSEVVTAMDQMNSAVLEVAKNAGRAAELAGQARDRAEKGVSVVRQAVTAIGEVQGLTFSLRDGMEGLGKRAMDVGQIMNVISDIADQTNLLALNAAIEAARAGDAGRGFAVVADEVRKLAEKTMNATGEVGKVVAAIQAETKKSMDLTQSAATAVERATALSSDSGKVLDEIAGLVGDSSDQVQTIAAAAEEQSAASDEITKAIGDVDRISSDTAEGMTHSVQAIAGLSEMAEKLGRIASDV</sequence>
<comment type="subcellular location">
    <subcellularLocation>
        <location evidence="1">Membrane</location>
    </subcellularLocation>
</comment>
<evidence type="ECO:0000256" key="8">
    <source>
        <dbReference type="ARBA" id="ARBA00023224"/>
    </source>
</evidence>
<feature type="coiled-coil region" evidence="11">
    <location>
        <begin position="348"/>
        <end position="375"/>
    </location>
</feature>
<evidence type="ECO:0000256" key="10">
    <source>
        <dbReference type="PROSITE-ProRule" id="PRU00284"/>
    </source>
</evidence>
<evidence type="ECO:0000256" key="1">
    <source>
        <dbReference type="ARBA" id="ARBA00004370"/>
    </source>
</evidence>
<comment type="caution">
    <text evidence="15">The sequence shown here is derived from an EMBL/GenBank/DDBJ whole genome shotgun (WGS) entry which is preliminary data.</text>
</comment>
<dbReference type="GO" id="GO:0004888">
    <property type="term" value="F:transmembrane signaling receptor activity"/>
    <property type="evidence" value="ECO:0007669"/>
    <property type="project" value="InterPro"/>
</dbReference>
<feature type="domain" description="HAMP" evidence="14">
    <location>
        <begin position="342"/>
        <end position="396"/>
    </location>
</feature>
<proteinExistence type="inferred from homology"/>
<gene>
    <name evidence="15" type="ORF">G3N56_09720</name>
</gene>
<dbReference type="AlphaFoldDB" id="A0A7K3NP91"/>
<dbReference type="PROSITE" id="PS50111">
    <property type="entry name" value="CHEMOTAXIS_TRANSDUC_2"/>
    <property type="match status" value="1"/>
</dbReference>
<evidence type="ECO:0000313" key="16">
    <source>
        <dbReference type="Proteomes" id="UP000469724"/>
    </source>
</evidence>
<dbReference type="SUPFAM" id="SSF58104">
    <property type="entry name" value="Methyl-accepting chemotaxis protein (MCP) signaling domain"/>
    <property type="match status" value="1"/>
</dbReference>
<dbReference type="Pfam" id="PF14827">
    <property type="entry name" value="dCache_3"/>
    <property type="match status" value="1"/>
</dbReference>
<dbReference type="Gene3D" id="3.30.450.20">
    <property type="entry name" value="PAS domain"/>
    <property type="match status" value="1"/>
</dbReference>
<evidence type="ECO:0000256" key="3">
    <source>
        <dbReference type="ARBA" id="ARBA00022679"/>
    </source>
</evidence>
<evidence type="ECO:0000256" key="2">
    <source>
        <dbReference type="ARBA" id="ARBA00022553"/>
    </source>
</evidence>
<evidence type="ECO:0000256" key="7">
    <source>
        <dbReference type="ARBA" id="ARBA00023012"/>
    </source>
</evidence>
<dbReference type="GO" id="GO:0016020">
    <property type="term" value="C:membrane"/>
    <property type="evidence" value="ECO:0007669"/>
    <property type="project" value="UniProtKB-SubCell"/>
</dbReference>
<evidence type="ECO:0000259" key="14">
    <source>
        <dbReference type="PROSITE" id="PS50885"/>
    </source>
</evidence>
<keyword evidence="8 10" id="KW-0807">Transducer</keyword>
<dbReference type="InterPro" id="IPR000014">
    <property type="entry name" value="PAS"/>
</dbReference>
<evidence type="ECO:0000259" key="13">
    <source>
        <dbReference type="PROSITE" id="PS50112"/>
    </source>
</evidence>
<dbReference type="GO" id="GO:0000160">
    <property type="term" value="P:phosphorelay signal transduction system"/>
    <property type="evidence" value="ECO:0007669"/>
    <property type="project" value="UniProtKB-KW"/>
</dbReference>
<evidence type="ECO:0000256" key="11">
    <source>
        <dbReference type="SAM" id="Coils"/>
    </source>
</evidence>
<dbReference type="PANTHER" id="PTHR32089:SF112">
    <property type="entry name" value="LYSOZYME-LIKE PROTEIN-RELATED"/>
    <property type="match status" value="1"/>
</dbReference>